<dbReference type="KEGG" id="mant:BHD05_05855"/>
<dbReference type="Proteomes" id="UP000464507">
    <property type="component" value="Chromosome"/>
</dbReference>
<evidence type="ECO:0000256" key="1">
    <source>
        <dbReference type="SAM" id="MobiDB-lite"/>
    </source>
</evidence>
<reference evidence="3 4" key="1">
    <citation type="submission" date="2016-09" db="EMBL/GenBank/DDBJ databases">
        <title>Complete genome sequence of microbes from the polar regions.</title>
        <authorList>
            <person name="Liao L."/>
            <person name="Chen B."/>
        </authorList>
    </citation>
    <scope>NUCLEOTIDE SEQUENCE [LARGE SCALE GENOMIC DNA]</scope>
    <source>
        <strain evidence="3 4">ZS314</strain>
    </source>
</reference>
<keyword evidence="2" id="KW-0472">Membrane</keyword>
<evidence type="ECO:0000313" key="4">
    <source>
        <dbReference type="Proteomes" id="UP000464507"/>
    </source>
</evidence>
<keyword evidence="2" id="KW-1133">Transmembrane helix</keyword>
<keyword evidence="2" id="KW-0812">Transmembrane</keyword>
<dbReference type="EMBL" id="CP017146">
    <property type="protein sequence ID" value="QHO69241.1"/>
    <property type="molecule type" value="Genomic_DNA"/>
</dbReference>
<feature type="compositionally biased region" description="Pro residues" evidence="1">
    <location>
        <begin position="52"/>
        <end position="62"/>
    </location>
</feature>
<organism evidence="3 4">
    <name type="scientific">Marisediminicola antarctica</name>
    <dbReference type="NCBI Taxonomy" id="674079"/>
    <lineage>
        <taxon>Bacteria</taxon>
        <taxon>Bacillati</taxon>
        <taxon>Actinomycetota</taxon>
        <taxon>Actinomycetes</taxon>
        <taxon>Micrococcales</taxon>
        <taxon>Microbacteriaceae</taxon>
        <taxon>Marisediminicola</taxon>
    </lineage>
</organism>
<gene>
    <name evidence="3" type="ORF">BHD05_05855</name>
</gene>
<accession>A0A7L5AJE3</accession>
<evidence type="ECO:0000313" key="3">
    <source>
        <dbReference type="EMBL" id="QHO69241.1"/>
    </source>
</evidence>
<keyword evidence="4" id="KW-1185">Reference proteome</keyword>
<feature type="transmembrane region" description="Helical" evidence="2">
    <location>
        <begin position="12"/>
        <end position="35"/>
    </location>
</feature>
<evidence type="ECO:0000256" key="2">
    <source>
        <dbReference type="SAM" id="Phobius"/>
    </source>
</evidence>
<dbReference type="AlphaFoldDB" id="A0A7L5AJE3"/>
<name>A0A7L5AJE3_9MICO</name>
<protein>
    <submittedName>
        <fullName evidence="3">Uncharacterized protein</fullName>
    </submittedName>
</protein>
<sequence>MIPGRLLGRIDLTVPFLLGGGVAFVASLVFFRFLMTLPNAEDVDNGDLPVGPIEPPGITPLQ</sequence>
<feature type="region of interest" description="Disordered" evidence="1">
    <location>
        <begin position="40"/>
        <end position="62"/>
    </location>
</feature>
<proteinExistence type="predicted"/>